<dbReference type="KEGG" id="llu:AKJ09_04477"/>
<organism evidence="2 3">
    <name type="scientific">Labilithrix luteola</name>
    <dbReference type="NCBI Taxonomy" id="1391654"/>
    <lineage>
        <taxon>Bacteria</taxon>
        <taxon>Pseudomonadati</taxon>
        <taxon>Myxococcota</taxon>
        <taxon>Polyangia</taxon>
        <taxon>Polyangiales</taxon>
        <taxon>Labilitrichaceae</taxon>
        <taxon>Labilithrix</taxon>
    </lineage>
</organism>
<evidence type="ECO:0000256" key="1">
    <source>
        <dbReference type="SAM" id="MobiDB-lite"/>
    </source>
</evidence>
<feature type="region of interest" description="Disordered" evidence="1">
    <location>
        <begin position="17"/>
        <end position="36"/>
    </location>
</feature>
<dbReference type="AlphaFoldDB" id="A0A0K1PWB8"/>
<name>A0A0K1PWB8_9BACT</name>
<evidence type="ECO:0000313" key="3">
    <source>
        <dbReference type="Proteomes" id="UP000064967"/>
    </source>
</evidence>
<evidence type="ECO:0000313" key="2">
    <source>
        <dbReference type="EMBL" id="AKU97813.1"/>
    </source>
</evidence>
<reference evidence="2 3" key="1">
    <citation type="submission" date="2015-08" db="EMBL/GenBank/DDBJ databases">
        <authorList>
            <person name="Babu N.S."/>
            <person name="Beckwith C.J."/>
            <person name="Beseler K.G."/>
            <person name="Brison A."/>
            <person name="Carone J.V."/>
            <person name="Caskin T.P."/>
            <person name="Diamond M."/>
            <person name="Durham M.E."/>
            <person name="Foxe J.M."/>
            <person name="Go M."/>
            <person name="Henderson B.A."/>
            <person name="Jones I.B."/>
            <person name="McGettigan J.A."/>
            <person name="Micheletti S.J."/>
            <person name="Nasrallah M.E."/>
            <person name="Ortiz D."/>
            <person name="Piller C.R."/>
            <person name="Privatt S.R."/>
            <person name="Schneider S.L."/>
            <person name="Sharp S."/>
            <person name="Smith T.C."/>
            <person name="Stanton J.D."/>
            <person name="Ullery H.E."/>
            <person name="Wilson R.J."/>
            <person name="Serrano M.G."/>
            <person name="Buck G."/>
            <person name="Lee V."/>
            <person name="Wang Y."/>
            <person name="Carvalho R."/>
            <person name="Voegtly L."/>
            <person name="Shi R."/>
            <person name="Duckworth R."/>
            <person name="Johnson A."/>
            <person name="Loviza R."/>
            <person name="Walstead R."/>
            <person name="Shah Z."/>
            <person name="Kiflezghi M."/>
            <person name="Wade K."/>
            <person name="Ball S.L."/>
            <person name="Bradley K.W."/>
            <person name="Asai D.J."/>
            <person name="Bowman C.A."/>
            <person name="Russell D.A."/>
            <person name="Pope W.H."/>
            <person name="Jacobs-Sera D."/>
            <person name="Hendrix R.W."/>
            <person name="Hatfull G.F."/>
        </authorList>
    </citation>
    <scope>NUCLEOTIDE SEQUENCE [LARGE SCALE GENOMIC DNA]</scope>
    <source>
        <strain evidence="2 3">DSM 27648</strain>
    </source>
</reference>
<protein>
    <submittedName>
        <fullName evidence="2">Uncharacterized protein</fullName>
    </submittedName>
</protein>
<dbReference type="EMBL" id="CP012333">
    <property type="protein sequence ID" value="AKU97813.1"/>
    <property type="molecule type" value="Genomic_DNA"/>
</dbReference>
<keyword evidence="3" id="KW-1185">Reference proteome</keyword>
<feature type="compositionally biased region" description="Basic residues" evidence="1">
    <location>
        <begin position="25"/>
        <end position="36"/>
    </location>
</feature>
<dbReference type="Proteomes" id="UP000064967">
    <property type="component" value="Chromosome"/>
</dbReference>
<gene>
    <name evidence="2" type="ORF">AKJ09_04477</name>
</gene>
<proteinExistence type="predicted"/>
<sequence>MEQTDLDQFMRALATAFHGGEVRPTHRRKPTSPRHRRTRIDFCTWASELDERAR</sequence>
<accession>A0A0K1PWB8</accession>